<dbReference type="GO" id="GO:0007018">
    <property type="term" value="P:microtubule-based movement"/>
    <property type="evidence" value="ECO:0007669"/>
    <property type="project" value="InterPro"/>
</dbReference>
<evidence type="ECO:0000259" key="17">
    <source>
        <dbReference type="SMART" id="SM00382"/>
    </source>
</evidence>
<dbReference type="GO" id="GO:0008569">
    <property type="term" value="F:minus-end-directed microtubule motor activity"/>
    <property type="evidence" value="ECO:0007669"/>
    <property type="project" value="InterPro"/>
</dbReference>
<dbReference type="GO" id="GO:0005930">
    <property type="term" value="C:axoneme"/>
    <property type="evidence" value="ECO:0007669"/>
    <property type="project" value="UniProtKB-SubCell"/>
</dbReference>
<dbReference type="Pfam" id="PF00630">
    <property type="entry name" value="Filamin"/>
    <property type="match status" value="1"/>
</dbReference>
<feature type="region of interest" description="Disordered" evidence="16">
    <location>
        <begin position="3020"/>
        <end position="3145"/>
    </location>
</feature>
<dbReference type="OrthoDB" id="346927at2759"/>
<dbReference type="Gene3D" id="1.10.472.130">
    <property type="match status" value="1"/>
</dbReference>
<dbReference type="Gene3D" id="1.20.58.1120">
    <property type="match status" value="1"/>
</dbReference>
<dbReference type="PANTHER" id="PTHR45703">
    <property type="entry name" value="DYNEIN HEAVY CHAIN"/>
    <property type="match status" value="1"/>
</dbReference>
<dbReference type="Gene3D" id="2.60.40.10">
    <property type="entry name" value="Immunoglobulins"/>
    <property type="match status" value="2"/>
</dbReference>
<dbReference type="EMBL" id="HG713253">
    <property type="protein sequence ID" value="CDJ53066.1"/>
    <property type="molecule type" value="Genomic_DNA"/>
</dbReference>
<dbReference type="InterPro" id="IPR002909">
    <property type="entry name" value="IPT_dom"/>
</dbReference>
<dbReference type="Pfam" id="PF12781">
    <property type="entry name" value="AAA_9"/>
    <property type="match status" value="1"/>
</dbReference>
<keyword evidence="11" id="KW-0969">Cilium</keyword>
<dbReference type="Gene3D" id="3.20.180.20">
    <property type="entry name" value="Dynein heavy chain, N-terminal domain 2"/>
    <property type="match status" value="1"/>
</dbReference>
<name>U6LSF6_9EIME</name>
<dbReference type="InterPro" id="IPR026983">
    <property type="entry name" value="DHC"/>
</dbReference>
<dbReference type="VEuPathDB" id="ToxoDB:EBH_0006090"/>
<dbReference type="InterPro" id="IPR041658">
    <property type="entry name" value="AAA_lid_11"/>
</dbReference>
<reference evidence="18" key="1">
    <citation type="submission" date="2013-10" db="EMBL/GenBank/DDBJ databases">
        <title>Genomic analysis of the causative agents of coccidiosis in chickens.</title>
        <authorList>
            <person name="Reid A.J."/>
            <person name="Blake D."/>
            <person name="Billington K."/>
            <person name="Browne H."/>
            <person name="Dunn M."/>
            <person name="Hung S."/>
            <person name="Kawahara F."/>
            <person name="Miranda-Saavedra D."/>
            <person name="Mourier T."/>
            <person name="Nagra H."/>
            <person name="Otto T.D."/>
            <person name="Rawlings N."/>
            <person name="Sanchez A."/>
            <person name="Sanders M."/>
            <person name="Subramaniam C."/>
            <person name="Tay Y."/>
            <person name="Dear P."/>
            <person name="Doerig C."/>
            <person name="Gruber A."/>
            <person name="Parkinson J."/>
            <person name="Shirley M."/>
            <person name="Wan K.L."/>
            <person name="Berriman M."/>
            <person name="Tomley F."/>
            <person name="Pain A."/>
        </authorList>
    </citation>
    <scope>NUCLEOTIDE SEQUENCE [LARGE SCALE GENOMIC DNA]</scope>
    <source>
        <strain evidence="18">Houghton</strain>
    </source>
</reference>
<evidence type="ECO:0000256" key="6">
    <source>
        <dbReference type="ARBA" id="ARBA00022737"/>
    </source>
</evidence>
<dbReference type="Pfam" id="PF18198">
    <property type="entry name" value="AAA_lid_11"/>
    <property type="match status" value="1"/>
</dbReference>
<dbReference type="Gene3D" id="2.120.10.80">
    <property type="entry name" value="Kelch-type beta propeller"/>
    <property type="match status" value="1"/>
</dbReference>
<dbReference type="GO" id="GO:0030286">
    <property type="term" value="C:dynein complex"/>
    <property type="evidence" value="ECO:0007669"/>
    <property type="project" value="UniProtKB-KW"/>
</dbReference>
<proteinExistence type="inferred from homology"/>
<evidence type="ECO:0000256" key="12">
    <source>
        <dbReference type="ARBA" id="ARBA00023175"/>
    </source>
</evidence>
<dbReference type="SUPFAM" id="SSF50965">
    <property type="entry name" value="Galactose oxidase, central domain"/>
    <property type="match status" value="1"/>
</dbReference>
<sequence>MVCWCSCSDAAMAAIADALDKVERSGFQVALQQLLRLEQVDGKPCGQEMVPVERCGHSACLWESSLSKGEDEFRDNEVVSTTGLHIIVFGGCGGLKYERTALADLWSLDCDTWAWQQHTYTGTSPAPRQGHSAVVKGNMMFVFGGWSSEGNYNDLFAYDLENRDWFVSTPFSAAHAFFPSSMKGHCRCHWDFITTVSAAVAAAEQRETAERSSQLKRRGQGSIPNSSQQATPATADLPLPREGATMAYFAEDSTLVVFGGWSGKWLGDLWTCCVSSVVGPPYAVLGLSPPCGPMTGGTPIVLKGAGFTVGSIVVRFSAGDFFADVPGNFVSSTEVHAVTPNVKAALGPRTCEVRVKIGAKDLTSSLCSFQFYANSCASCCLAVGPGLLSDGAPGVPTSFFIEARNAQNGKRTTGGDTFVVQAYILPEASHTVLSPSYWPEQQELPQEISEEEEAEAKPVEPPVYLPVSIKDYGNGTYLATYTAPRPGRISVSAKVKHDDRRSLLDVRQHIKNVETLRAEHELYIEVLQVALQKLQEIGANVDSSNRALKKIGEKRTVLEASAEKRCHEMADAFEAEAGRTRKAIEELDTSVNALQQTLAGECFYSFSTSPAEARARIKDVSERANELHRTMQALQVPASSFDFPELLSASRQCLATMEDELRNVTQFWNVAESMLHQIEEYRGLLWNVVDGVQIEIAVKAMQKSMQKDIKMDKKTDAYQGLVAMLRTWVQIAPLITELRGPYMRERHWNELLGLAQKSLEISEETKLSQVEDLNLLALQGAVEEITDKAKQEEAIEKNLALLTNTWEAALFVLTPARQPEVFLLSLSEESNELLEEQQMLVQNMMVSKFFATFETEVTAWQKLLATIGDVTQMMRDVQRSWTFLENLFLCSEEVKRELPQEAERFVTIDENMKEVLRKGESNQKIKDFCVLPNISTQIDELQKQLSLCEKALNEFMDSKRKTFPRFFFVSSVDLLDILSHGNDPPAVMVHMPKIFQAIQQFDWRAALPTDKDQSRPVATGITSCVGTEQLALPEEMAFAGKVESYLQDCITMMRKTVRHYIKMSFAGRWKAESKDEWIKADPAAQATLLVNMASWVVQVEDAFSKMQETPTAMEKCMEKHVDELKSAIKLVQGSLTPALRQKIMCIITIDTHGRDIIQRLLDERANSVDCFQWQSQLKYFWDTETEEVSIRITDAAFAYGYEYLGNGPRLVVTPLTDRIYVTATQALHLCMGCAPAGPAGTGKTETTKDLASALGKACYVFNCSDQMDYQSMANIFKGLAASGSWGCFDEFNRLVPAVLSVCSVQFKSVVDAIKANAGKFFIQGDETSLDRTCGVFITMNPGYLGRSELPEGLKALFRPITVVVPDLELICENMLMAEGFVEAKELARKFTRLYALCKDLLSRAAHYDWGLRAIKSVLVVAGTFKREWPELSEQAILMKALRDSNLAKIVADDAKIFQGLLSDLFPGVEPPPQTDAAFSEAVVKVCNEMGLTINDGLALKALQMRDLLAIRMCVFVMGRPASGKSTVWKVLAKTQDALGSKTTIVDINPKSVNTDELYGYVKMSTREWQDGILSKTMRSLGQIPDTLPKWIVLDGDLDANWIESMNSVMDDNRILTLASNERIPLKPHMRMIFEIRDLNFASPATVSRAGIIFVSDSSGEQWRSYVQSWLQRQAWSEATKADVAKLFDKYCPATLEFVERQCKLSVQVYSLQIIAALCNMLEGLYPEEPQAPEFAFVFCLVWAAGGSLQEKDGIDYRRQFNNWWRSEWKVIKFPSKGSIFEYFVDTVPTLQFTGKEAIDSISVPTAETISMLHFCKTILKIHAPVMCIGSAGCGKTQLCKTALASLDSEAFSSFSVNFNFYTDSTLLQTLLEQPLEKKAGRQYGPPGKVHLVYFLDDLNMPQLDPYNTQSAIALLRQHMDYQHWLDRSKMQMKDISNTQVLAAMNPTAGSFVVNPRLSRHFWVLNVPMPELTSLFTIYASIMNGFFDVGNFRKAVKEQVMPVIKATMGIYTEVVQTFRKTAVNFHYEFNMRHLTNVFQGILSTPPQNLQDPEKLVLLWLHECERTFCDRLVTPEDGKKYRAIAAESYDRIGSMDELATILRAALNDYNELNPAMDLVLFDDAMHHVCRICRVINNRAGHALVVGVGGSGKQSLTRLSSFISGFATHQLCISSTYDIRDLKNDIRSMYSKAALKDEGVVFLLSDAQIANERFLVYVNDLLASGDIADLYEGDDKDQLLNSIRPLAKAAGVSDTREGCWTFFIDKIRRNLHAVLCLSPVGDSLRTRARKFPALVNCTVIDWFQPWPYEALHSVASKFCAALPIEDADSTRSSVVDFLPYMFYAVSDAAQTYQEVDRRFAYVTPKTFIEAMKLYQTMLLKRISSIEEHSERLSSGLSKLLDTQEKVSALEDDLREKTVAVEEKKAAAEEFAQKVGEEKAKVTAESENANVEALKCAEIQKSVAEQRASCEADLEKAIPLVEQAEAALNTLNKKDFQEAKALNKPPPGVEDITAAVMHLLATVDPIIEVDKQGKLKDKSWKGAQKVMNNPEKFLQTLKDFKSVIDDGRVPEQNFKAVEPLLALPHFNREAIQKKSTAAAGLAEWVVNIYQYYTVVVSVEPKRRALAEATQQLEDANKKLVEVQKLVAELEEKLGQLVAEFDSAIAEKNAVEAEAEKCQRKLDLAQRLMRSLGSEGARWGQTIDDLKEQRRVSIGDVLLSSSFVAYAGVFSKKYRDWLMYEKAVPFLVDRGVPLRQPADVLAQLTDEAEMALATTTLLTSVAGGAIEVLRLSTPRMVALVEMAIQQGTSVLIENLETSVDPVLAPVVGRQTIRRGRSQYLKLGDKEVSYNANFRLILQTRLSNPHYPPELQAECTLINFTVTEKGLEDQLLDLTMQKEQPKLFQRRIHLVQQQNEFTILLADLENTLLRDVSSAEGDVLENIELIQNLEKTKKVTTEVSEKVALAKITEEKLNAISEMYRPVARRGARLFFLLAQLFKIHSFYLFSMESFVAVINRAIDSISEKPQTVEETGAEPDAPEEAASVAAGEGDDKSSNNAGPTANCDPDVTNNSTEKSNNNTTDGESGVEDAQPEGESNSPAADNSQEAGTDGPKGEIRPAEQQAEPSVRSAVDEHARSEDAEEEDEKDVSPDASRVALLKDVITKFTFVSCNRGLFDKHKLTEEQNTVTEEEVRLLSQVRPDPTAPPMPEAARGWLSEAKWACCRSLEQLKSFKNNQISLLQNFDQDSLGWARWMAEDAPEGADLPRLFKGITDFEKLLLLRYLRPDRMISALQQFVSRQLGHFFVEPPAIDLHEIEKEADRFTPLFIVLFPGVDPTPVLEATARSKGCTAGQEERALAAVQEAAQLGGWVVLQNVHLMQEWLKRLQRTLEEVSATAHRDFRCVVTSEPPPLRDMQIIPEALLQRSIKIADEAPQDLKANLRRALCCFSQEVVDSCSRPREFKALLFSLCYFHALIIGRKKFGFLGWSRSYSFNEGDLTICGNVIKNYLDKYTTIPFEDIRYILGEIMYGGHITDGFDRRLNNTYLANLILPEVLQSYQLGPSFRTPDPAKTEFAAYQKFVEEKTPPENPQVFGLHPNAELGCLSSQSDELFTTLQEVSGVSGGGSSTGRKEDTVMTMVDSLLAKVPSPLDVAAIRAKVKEFHPATVVCLQEVERMNVLLAEARRTLEQLKKGLEVVYAPMLLHGALNVTDAMEQLEASLNMSRVPEAWKPYAYESRKQLGPWVNDLLHRVKQLEEWSADFTLPCPLWISGLFNPMSFLTAVMQVRARAESLALDRMCLRWTVTNIRYGAAAAGGQAGATQQQPLSAPETGVFIHGLFLEGAAWEEGKGEVEGNLTTSQPKVLQYPMPVFLVEAIPAAEVDNTAMYSCPVYLTSARGPTYVTTANLRMGADDSERRWILAGVALTMATDA</sequence>
<feature type="region of interest" description="Disordered" evidence="16">
    <location>
        <begin position="208"/>
        <end position="236"/>
    </location>
</feature>
<dbReference type="Gene3D" id="1.20.920.20">
    <property type="match status" value="1"/>
</dbReference>
<evidence type="ECO:0000256" key="10">
    <source>
        <dbReference type="ARBA" id="ARBA00023054"/>
    </source>
</evidence>
<feature type="domain" description="AAA+ ATPase" evidence="17">
    <location>
        <begin position="1229"/>
        <end position="1367"/>
    </location>
</feature>
<dbReference type="FunFam" id="3.40.50.300:FF:002141">
    <property type="entry name" value="Dynein heavy chain"/>
    <property type="match status" value="1"/>
</dbReference>
<evidence type="ECO:0000256" key="13">
    <source>
        <dbReference type="ARBA" id="ARBA00023212"/>
    </source>
</evidence>
<accession>U6LSF6</accession>
<evidence type="ECO:0000256" key="11">
    <source>
        <dbReference type="ARBA" id="ARBA00023069"/>
    </source>
</evidence>
<keyword evidence="4" id="KW-0963">Cytoplasm</keyword>
<evidence type="ECO:0000256" key="8">
    <source>
        <dbReference type="ARBA" id="ARBA00022840"/>
    </source>
</evidence>
<dbReference type="Gene3D" id="1.10.8.710">
    <property type="match status" value="1"/>
</dbReference>
<dbReference type="Gene3D" id="1.20.920.30">
    <property type="match status" value="1"/>
</dbReference>
<feature type="coiled-coil region" evidence="15">
    <location>
        <begin position="2614"/>
        <end position="2690"/>
    </location>
</feature>
<dbReference type="InterPro" id="IPR041228">
    <property type="entry name" value="Dynein_C"/>
</dbReference>
<dbReference type="GO" id="GO:0051959">
    <property type="term" value="F:dynein light intermediate chain binding"/>
    <property type="evidence" value="ECO:0007669"/>
    <property type="project" value="InterPro"/>
</dbReference>
<dbReference type="PANTHER" id="PTHR45703:SF8">
    <property type="entry name" value="DYNEINS HEAVY CHAIN"/>
    <property type="match status" value="1"/>
</dbReference>
<dbReference type="Pfam" id="PF03028">
    <property type="entry name" value="Dynein_heavy"/>
    <property type="match status" value="1"/>
</dbReference>
<evidence type="ECO:0000256" key="9">
    <source>
        <dbReference type="ARBA" id="ARBA00023017"/>
    </source>
</evidence>
<dbReference type="Gene3D" id="1.10.8.720">
    <property type="entry name" value="Region D6 of dynein motor"/>
    <property type="match status" value="1"/>
</dbReference>
<dbReference type="FunFam" id="3.40.50.300:FF:001275">
    <property type="entry name" value="Dynein heavy chain, putative"/>
    <property type="match status" value="1"/>
</dbReference>
<keyword evidence="7" id="KW-0547">Nucleotide-binding</keyword>
<dbReference type="InterPro" id="IPR004273">
    <property type="entry name" value="Dynein_heavy_D6_P-loop"/>
</dbReference>
<dbReference type="CDD" id="cd00102">
    <property type="entry name" value="IPT"/>
    <property type="match status" value="1"/>
</dbReference>
<evidence type="ECO:0000256" key="3">
    <source>
        <dbReference type="ARBA" id="ARBA00022441"/>
    </source>
</evidence>
<keyword evidence="14" id="KW-0966">Cell projection</keyword>
<dbReference type="InterPro" id="IPR017868">
    <property type="entry name" value="Filamin/ABP280_repeat-like"/>
</dbReference>
<evidence type="ECO:0000313" key="18">
    <source>
        <dbReference type="EMBL" id="CDJ53066.1"/>
    </source>
</evidence>
<evidence type="ECO:0000256" key="2">
    <source>
        <dbReference type="ARBA" id="ARBA00008887"/>
    </source>
</evidence>
<dbReference type="InterPro" id="IPR024317">
    <property type="entry name" value="Dynein_heavy_chain_D4_dom"/>
</dbReference>
<evidence type="ECO:0000256" key="16">
    <source>
        <dbReference type="SAM" id="MobiDB-lite"/>
    </source>
</evidence>
<dbReference type="Gene3D" id="1.10.8.1220">
    <property type="match status" value="1"/>
</dbReference>
<evidence type="ECO:0000256" key="1">
    <source>
        <dbReference type="ARBA" id="ARBA00004430"/>
    </source>
</evidence>
<dbReference type="Pfam" id="PF12775">
    <property type="entry name" value="AAA_7"/>
    <property type="match status" value="1"/>
</dbReference>
<dbReference type="InterPro" id="IPR042219">
    <property type="entry name" value="AAA_lid_11_sf"/>
</dbReference>
<dbReference type="InterPro" id="IPR011043">
    <property type="entry name" value="Gal_Oxase/kelch_b-propeller"/>
</dbReference>
<dbReference type="SMART" id="SM00382">
    <property type="entry name" value="AAA"/>
    <property type="match status" value="2"/>
</dbReference>
<dbReference type="GO" id="GO:0045505">
    <property type="term" value="F:dynein intermediate chain binding"/>
    <property type="evidence" value="ECO:0007669"/>
    <property type="project" value="InterPro"/>
</dbReference>
<evidence type="ECO:0000256" key="7">
    <source>
        <dbReference type="ARBA" id="ARBA00022741"/>
    </source>
</evidence>
<feature type="compositionally biased region" description="Low complexity" evidence="16">
    <location>
        <begin position="3063"/>
        <end position="3075"/>
    </location>
</feature>
<dbReference type="Pfam" id="PF12774">
    <property type="entry name" value="AAA_6"/>
    <property type="match status" value="1"/>
</dbReference>
<dbReference type="InterPro" id="IPR003593">
    <property type="entry name" value="AAA+_ATPase"/>
</dbReference>
<dbReference type="Pfam" id="PF17857">
    <property type="entry name" value="AAA_lid_1"/>
    <property type="match status" value="1"/>
</dbReference>
<dbReference type="GO" id="GO:0005524">
    <property type="term" value="F:ATP binding"/>
    <property type="evidence" value="ECO:0007669"/>
    <property type="project" value="UniProtKB-KW"/>
</dbReference>
<keyword evidence="3" id="KW-0880">Kelch repeat</keyword>
<dbReference type="Pfam" id="PF12780">
    <property type="entry name" value="AAA_8"/>
    <property type="match status" value="1"/>
</dbReference>
<dbReference type="InterPro" id="IPR043160">
    <property type="entry name" value="Dynein_C_barrel"/>
</dbReference>
<keyword evidence="10 15" id="KW-0175">Coiled coil</keyword>
<dbReference type="InterPro" id="IPR041589">
    <property type="entry name" value="DNAH3_AAA_lid_1"/>
</dbReference>
<dbReference type="Gene3D" id="1.20.1270.280">
    <property type="match status" value="1"/>
</dbReference>
<evidence type="ECO:0000256" key="15">
    <source>
        <dbReference type="SAM" id="Coils"/>
    </source>
</evidence>
<keyword evidence="6" id="KW-0677">Repeat</keyword>
<dbReference type="SUPFAM" id="SSF52540">
    <property type="entry name" value="P-loop containing nucleoside triphosphate hydrolases"/>
    <property type="match status" value="4"/>
</dbReference>
<keyword evidence="19" id="KW-1185">Reference proteome</keyword>
<dbReference type="Pfam" id="PF12777">
    <property type="entry name" value="MT"/>
    <property type="match status" value="1"/>
</dbReference>
<dbReference type="InterPro" id="IPR027417">
    <property type="entry name" value="P-loop_NTPase"/>
</dbReference>
<dbReference type="InterPro" id="IPR035706">
    <property type="entry name" value="AAA_9"/>
</dbReference>
<keyword evidence="5" id="KW-0493">Microtubule</keyword>
<dbReference type="InterPro" id="IPR013783">
    <property type="entry name" value="Ig-like_fold"/>
</dbReference>
<dbReference type="GO" id="GO:0005874">
    <property type="term" value="C:microtubule"/>
    <property type="evidence" value="ECO:0007669"/>
    <property type="project" value="UniProtKB-KW"/>
</dbReference>
<dbReference type="InterPro" id="IPR015915">
    <property type="entry name" value="Kelch-typ_b-propeller"/>
</dbReference>
<dbReference type="FunFam" id="1.20.140.100:FF:000001">
    <property type="entry name" value="dynein heavy chain 17, axonemal"/>
    <property type="match status" value="1"/>
</dbReference>
<dbReference type="Gene3D" id="3.40.50.300">
    <property type="entry name" value="P-loop containing nucleotide triphosphate hydrolases"/>
    <property type="match status" value="6"/>
</dbReference>
<keyword evidence="9" id="KW-0243">Dynein</keyword>
<dbReference type="Pfam" id="PF18199">
    <property type="entry name" value="Dynein_C"/>
    <property type="match status" value="1"/>
</dbReference>
<dbReference type="Gene3D" id="3.10.490.20">
    <property type="match status" value="1"/>
</dbReference>
<dbReference type="InterPro" id="IPR014756">
    <property type="entry name" value="Ig_E-set"/>
</dbReference>
<dbReference type="Pfam" id="PF08393">
    <property type="entry name" value="DHC_N2"/>
    <property type="match status" value="1"/>
</dbReference>
<dbReference type="InterPro" id="IPR042222">
    <property type="entry name" value="Dynein_2_N"/>
</dbReference>
<reference evidence="18" key="2">
    <citation type="submission" date="2013-10" db="EMBL/GenBank/DDBJ databases">
        <authorList>
            <person name="Aslett M."/>
        </authorList>
    </citation>
    <scope>NUCLEOTIDE SEQUENCE [LARGE SCALE GENOMIC DNA]</scope>
    <source>
        <strain evidence="18">Houghton</strain>
    </source>
</reference>
<protein>
    <recommendedName>
        <fullName evidence="17">AAA+ ATPase domain-containing protein</fullName>
    </recommendedName>
</protein>
<dbReference type="FunFam" id="1.20.920.20:FF:000001">
    <property type="entry name" value="dynein heavy chain 2, axonemal"/>
    <property type="match status" value="1"/>
</dbReference>
<dbReference type="Gene3D" id="1.10.287.2620">
    <property type="match status" value="1"/>
</dbReference>
<dbReference type="InterPro" id="IPR043157">
    <property type="entry name" value="Dynein_AAA1S"/>
</dbReference>
<dbReference type="FunFam" id="1.10.8.720:FF:000002">
    <property type="entry name" value="Dynein heavy chain 9, axonemal"/>
    <property type="match status" value="1"/>
</dbReference>
<evidence type="ECO:0000256" key="5">
    <source>
        <dbReference type="ARBA" id="ARBA00022701"/>
    </source>
</evidence>
<feature type="compositionally biased region" description="Polar residues" evidence="16">
    <location>
        <begin position="222"/>
        <end position="232"/>
    </location>
</feature>
<dbReference type="InterPro" id="IPR013602">
    <property type="entry name" value="Dynein_heavy_linker"/>
</dbReference>
<evidence type="ECO:0000313" key="19">
    <source>
        <dbReference type="Proteomes" id="UP000030750"/>
    </source>
</evidence>
<keyword evidence="8" id="KW-0067">ATP-binding</keyword>
<feature type="compositionally biased region" description="Polar residues" evidence="16">
    <location>
        <begin position="3088"/>
        <end position="3101"/>
    </location>
</feature>
<comment type="similarity">
    <text evidence="2">Belongs to the dynein heavy chain family.</text>
</comment>
<dbReference type="Pfam" id="PF01833">
    <property type="entry name" value="TIG"/>
    <property type="match status" value="1"/>
</dbReference>
<dbReference type="InterPro" id="IPR035699">
    <property type="entry name" value="AAA_6"/>
</dbReference>
<dbReference type="SUPFAM" id="SSF81296">
    <property type="entry name" value="E set domains"/>
    <property type="match status" value="2"/>
</dbReference>
<dbReference type="InterPro" id="IPR041466">
    <property type="entry name" value="Dynein_AAA5_ext"/>
</dbReference>
<comment type="subcellular location">
    <subcellularLocation>
        <location evidence="1">Cytoplasm</location>
        <location evidence="1">Cytoskeleton</location>
        <location evidence="1">Cilium axoneme</location>
    </subcellularLocation>
</comment>
<dbReference type="Pfam" id="PF24681">
    <property type="entry name" value="Kelch_KLHDC2_KLHL20_DRC7"/>
    <property type="match status" value="1"/>
</dbReference>
<dbReference type="InterPro" id="IPR042228">
    <property type="entry name" value="Dynein_linker_3"/>
</dbReference>
<feature type="domain" description="AAA+ ATPase" evidence="17">
    <location>
        <begin position="1821"/>
        <end position="1967"/>
    </location>
</feature>
<dbReference type="FunFam" id="3.40.50.300:FF:000738">
    <property type="entry name" value="Dynein heavy chain axonemal"/>
    <property type="match status" value="1"/>
</dbReference>
<keyword evidence="12" id="KW-0505">Motor protein</keyword>
<dbReference type="FunFam" id="1.10.8.710:FF:000007">
    <property type="entry name" value="Putative dynein heavy chain"/>
    <property type="match status" value="1"/>
</dbReference>
<dbReference type="InterPro" id="IPR024743">
    <property type="entry name" value="Dynein_HC_stalk"/>
</dbReference>
<evidence type="ECO:0000256" key="4">
    <source>
        <dbReference type="ARBA" id="ARBA00022490"/>
    </source>
</evidence>
<keyword evidence="13" id="KW-0206">Cytoskeleton</keyword>
<dbReference type="Gene3D" id="6.10.140.1060">
    <property type="match status" value="1"/>
</dbReference>
<gene>
    <name evidence="18" type="ORF">EBH_0006090</name>
</gene>
<dbReference type="Proteomes" id="UP000030750">
    <property type="component" value="Unassembled WGS sequence"/>
</dbReference>
<dbReference type="Gene3D" id="1.20.140.100">
    <property type="entry name" value="Dynein heavy chain, N-terminal domain 2"/>
    <property type="match status" value="1"/>
</dbReference>
<dbReference type="Pfam" id="PF17852">
    <property type="entry name" value="Dynein_AAA_lid"/>
    <property type="match status" value="1"/>
</dbReference>
<evidence type="ECO:0000256" key="14">
    <source>
        <dbReference type="ARBA" id="ARBA00023273"/>
    </source>
</evidence>
<organism evidence="18 19">
    <name type="scientific">Eimeria brunetti</name>
    <dbReference type="NCBI Taxonomy" id="51314"/>
    <lineage>
        <taxon>Eukaryota</taxon>
        <taxon>Sar</taxon>
        <taxon>Alveolata</taxon>
        <taxon>Apicomplexa</taxon>
        <taxon>Conoidasida</taxon>
        <taxon>Coccidia</taxon>
        <taxon>Eucoccidiorida</taxon>
        <taxon>Eimeriorina</taxon>
        <taxon>Eimeriidae</taxon>
        <taxon>Eimeria</taxon>
    </lineage>
</organism>